<keyword evidence="2 5" id="KW-0378">Hydrolase</keyword>
<dbReference type="GO" id="GO:0004553">
    <property type="term" value="F:hydrolase activity, hydrolyzing O-glycosyl compounds"/>
    <property type="evidence" value="ECO:0007669"/>
    <property type="project" value="InterPro"/>
</dbReference>
<dbReference type="InterPro" id="IPR041542">
    <property type="entry name" value="GH43_C2"/>
</dbReference>
<dbReference type="InterPro" id="IPR051795">
    <property type="entry name" value="Glycosyl_Hydrlase_43"/>
</dbReference>
<dbReference type="Gene3D" id="2.60.120.200">
    <property type="match status" value="1"/>
</dbReference>
<dbReference type="PANTHER" id="PTHR42812">
    <property type="entry name" value="BETA-XYLOSIDASE"/>
    <property type="match status" value="1"/>
</dbReference>
<protein>
    <submittedName>
        <fullName evidence="7">Glycoside hydrolase 43 family protein</fullName>
    </submittedName>
</protein>
<keyword evidence="3 5" id="KW-0326">Glycosidase</keyword>
<evidence type="ECO:0000313" key="7">
    <source>
        <dbReference type="EMBL" id="WOC31630.1"/>
    </source>
</evidence>
<dbReference type="GO" id="GO:0005975">
    <property type="term" value="P:carbohydrate metabolic process"/>
    <property type="evidence" value="ECO:0007669"/>
    <property type="project" value="InterPro"/>
</dbReference>
<dbReference type="Pfam" id="PF04616">
    <property type="entry name" value="Glyco_hydro_43"/>
    <property type="match status" value="1"/>
</dbReference>
<organism evidence="7 8">
    <name type="scientific">Caproicibacterium argilliputei</name>
    <dbReference type="NCBI Taxonomy" id="3030016"/>
    <lineage>
        <taxon>Bacteria</taxon>
        <taxon>Bacillati</taxon>
        <taxon>Bacillota</taxon>
        <taxon>Clostridia</taxon>
        <taxon>Eubacteriales</taxon>
        <taxon>Oscillospiraceae</taxon>
        <taxon>Caproicibacterium</taxon>
    </lineage>
</organism>
<dbReference type="InterPro" id="IPR006710">
    <property type="entry name" value="Glyco_hydro_43"/>
</dbReference>
<dbReference type="AlphaFoldDB" id="A0AA97D9P6"/>
<reference evidence="8" key="3">
    <citation type="submission" date="2024-06" db="EMBL/GenBank/DDBJ databases">
        <authorList>
            <person name="Zeng C."/>
        </authorList>
    </citation>
    <scope>NUCLEOTIDE SEQUENCE [LARGE SCALE GENOMIC DNA]</scope>
    <source>
        <strain evidence="8">ZCY20-5</strain>
    </source>
</reference>
<feature type="active site" description="Proton donor" evidence="4">
    <location>
        <position position="183"/>
    </location>
</feature>
<dbReference type="RefSeq" id="WP_275845481.1">
    <property type="nucleotide sequence ID" value="NZ_CP135996.1"/>
</dbReference>
<dbReference type="PANTHER" id="PTHR42812:SF15">
    <property type="entry name" value="HYDROLASE, PUTATIVE (AFU_ORTHOLOGUE AFUA_2G00930)-RELATED"/>
    <property type="match status" value="1"/>
</dbReference>
<proteinExistence type="inferred from homology"/>
<sequence length="516" mass="57963">MQEQNNTVCQNPILWMDFPDPDVIRVGDTYYMVSTTMHFMPGAVILRSYDLAHWETASYVYDTLDSTPAQRLEGEQTAYGKGMWAASIRWHNGKFYVCFVANDTHKTYLYQAENVEGPWEKQTIAGFYHDSSLLFDDDGRVYIVYGNTEIHLTELNRELTGPEPGGLDRVIVREQENVCLGYEGSHFYKINGRYYVFFIHWLKDGSNRRVEACFAADSPDGTFRGGNVLDDDLGFCNSGVAQGGIVDTPDGKWYGVLFQDRGAVGRVPVLVPVEWKDGFPVFGIDGKVPQQLSVSSTRPGYTYRPVAGGDDFQVQPDRQGRIRLKDFWQWNHEPDNALWSVTERPGHLRLTTGKCSSDVEHAVNTLTQRMHGPACSASVTLDASQLQEGDFAGLCAFQGCYGYLAVTKENGRLYLVMTAKEAQNASLQADPKRAPTEYARVALNSTEVRLKLSCNFADEQDEAAFFYEDGGAWKQLGPTHKLYFKMDHFTGCRFALFQFATKTAGGTADFSAFQYD</sequence>
<dbReference type="InterPro" id="IPR013320">
    <property type="entry name" value="ConA-like_dom_sf"/>
</dbReference>
<evidence type="ECO:0000259" key="6">
    <source>
        <dbReference type="Pfam" id="PF17851"/>
    </source>
</evidence>
<reference evidence="7 8" key="1">
    <citation type="submission" date="2024-06" db="EMBL/GenBank/DDBJ databases">
        <title>Caproicibacterium argilliputei sp. nov, a novel caproic acid producing anaerobic bacterium isolated from pit mud.</title>
        <authorList>
            <person name="Xia S."/>
        </authorList>
    </citation>
    <scope>NUCLEOTIDE SEQUENCE [LARGE SCALE GENOMIC DNA]</scope>
    <source>
        <strain evidence="7 8">ZCY20-5</strain>
    </source>
</reference>
<gene>
    <name evidence="7" type="ORF">PXC00_10465</name>
</gene>
<evidence type="ECO:0000256" key="2">
    <source>
        <dbReference type="ARBA" id="ARBA00022801"/>
    </source>
</evidence>
<accession>A0AA97D9P6</accession>
<dbReference type="Proteomes" id="UP001300604">
    <property type="component" value="Chromosome"/>
</dbReference>
<dbReference type="Gene3D" id="2.115.10.20">
    <property type="entry name" value="Glycosyl hydrolase domain, family 43"/>
    <property type="match status" value="1"/>
</dbReference>
<evidence type="ECO:0000256" key="4">
    <source>
        <dbReference type="PIRSR" id="PIRSR606710-1"/>
    </source>
</evidence>
<dbReference type="SUPFAM" id="SSF75005">
    <property type="entry name" value="Arabinanase/levansucrase/invertase"/>
    <property type="match status" value="1"/>
</dbReference>
<dbReference type="InterPro" id="IPR023296">
    <property type="entry name" value="Glyco_hydro_beta-prop_sf"/>
</dbReference>
<name>A0AA97D9P6_9FIRM</name>
<evidence type="ECO:0000256" key="3">
    <source>
        <dbReference type="ARBA" id="ARBA00023295"/>
    </source>
</evidence>
<dbReference type="Pfam" id="PF17851">
    <property type="entry name" value="GH43_C2"/>
    <property type="match status" value="1"/>
</dbReference>
<feature type="domain" description="Beta-xylosidase C-terminal Concanavalin A-like" evidence="6">
    <location>
        <begin position="324"/>
        <end position="515"/>
    </location>
</feature>
<feature type="active site" description="Proton acceptor" evidence="4">
    <location>
        <position position="20"/>
    </location>
</feature>
<evidence type="ECO:0000256" key="5">
    <source>
        <dbReference type="RuleBase" id="RU361187"/>
    </source>
</evidence>
<dbReference type="SUPFAM" id="SSF49899">
    <property type="entry name" value="Concanavalin A-like lectins/glucanases"/>
    <property type="match status" value="1"/>
</dbReference>
<reference evidence="8" key="2">
    <citation type="submission" date="2024-06" db="EMBL/GenBank/DDBJ databases">
        <title>Caproicibacterium argilliputei sp. nov, a novel caproic acid producing anaerobic bacterium isolated from pit mud.</title>
        <authorList>
            <person name="Zeng C."/>
        </authorList>
    </citation>
    <scope>NUCLEOTIDE SEQUENCE [LARGE SCALE GENOMIC DNA]</scope>
    <source>
        <strain evidence="8">ZCY20-5</strain>
    </source>
</reference>
<comment type="similarity">
    <text evidence="1 5">Belongs to the glycosyl hydrolase 43 family.</text>
</comment>
<evidence type="ECO:0000313" key="8">
    <source>
        <dbReference type="Proteomes" id="UP001300604"/>
    </source>
</evidence>
<keyword evidence="8" id="KW-1185">Reference proteome</keyword>
<evidence type="ECO:0000256" key="1">
    <source>
        <dbReference type="ARBA" id="ARBA00009865"/>
    </source>
</evidence>
<dbReference type="KEGG" id="carl:PXC00_10465"/>
<dbReference type="CDD" id="cd09001">
    <property type="entry name" value="GH43_FsAxh1-like"/>
    <property type="match status" value="1"/>
</dbReference>
<dbReference type="EMBL" id="CP135996">
    <property type="protein sequence ID" value="WOC31630.1"/>
    <property type="molecule type" value="Genomic_DNA"/>
</dbReference>